<evidence type="ECO:0000313" key="6">
    <source>
        <dbReference type="EMBL" id="CAL5221223.1"/>
    </source>
</evidence>
<dbReference type="EC" id="2.4.1.82" evidence="2"/>
<feature type="compositionally biased region" description="Low complexity" evidence="5">
    <location>
        <begin position="1"/>
        <end position="22"/>
    </location>
</feature>
<reference evidence="6 7" key="1">
    <citation type="submission" date="2024-06" db="EMBL/GenBank/DDBJ databases">
        <authorList>
            <person name="Kraege A."/>
            <person name="Thomma B."/>
        </authorList>
    </citation>
    <scope>NUCLEOTIDE SEQUENCE [LARGE SCALE GENOMIC DNA]</scope>
</reference>
<dbReference type="Pfam" id="PF05691">
    <property type="entry name" value="Raffinose_syn"/>
    <property type="match status" value="1"/>
</dbReference>
<evidence type="ECO:0000256" key="4">
    <source>
        <dbReference type="ARBA" id="ARBA00049426"/>
    </source>
</evidence>
<protein>
    <recommendedName>
        <fullName evidence="2">galactinol--sucrose galactosyltransferase</fullName>
        <ecNumber evidence="2">2.4.1.82</ecNumber>
    </recommendedName>
</protein>
<name>A0ABP1FMM8_9CHLO</name>
<evidence type="ECO:0000256" key="3">
    <source>
        <dbReference type="ARBA" id="ARBA00023277"/>
    </source>
</evidence>
<comment type="similarity">
    <text evidence="1">Belongs to the glycosyl hydrolases 36 family.</text>
</comment>
<dbReference type="PANTHER" id="PTHR31268:SF32">
    <property type="entry name" value="GALACTINOL--SUCROSE GALACTOSYLTRANSFERASE 2-RELATED"/>
    <property type="match status" value="1"/>
</dbReference>
<organism evidence="6 7">
    <name type="scientific">Coccomyxa viridis</name>
    <dbReference type="NCBI Taxonomy" id="1274662"/>
    <lineage>
        <taxon>Eukaryota</taxon>
        <taxon>Viridiplantae</taxon>
        <taxon>Chlorophyta</taxon>
        <taxon>core chlorophytes</taxon>
        <taxon>Trebouxiophyceae</taxon>
        <taxon>Trebouxiophyceae incertae sedis</taxon>
        <taxon>Coccomyxaceae</taxon>
        <taxon>Coccomyxa</taxon>
    </lineage>
</organism>
<proteinExistence type="inferred from homology"/>
<dbReference type="SUPFAM" id="SSF51445">
    <property type="entry name" value="(Trans)glycosidases"/>
    <property type="match status" value="2"/>
</dbReference>
<keyword evidence="7" id="KW-1185">Reference proteome</keyword>
<dbReference type="InterPro" id="IPR017853">
    <property type="entry name" value="GH"/>
</dbReference>
<dbReference type="Proteomes" id="UP001497392">
    <property type="component" value="Unassembled WGS sequence"/>
</dbReference>
<dbReference type="PANTHER" id="PTHR31268">
    <property type="match status" value="1"/>
</dbReference>
<sequence length="885" mass="94794">MAPKLSLSASATTLTAPPATAPGLEKPSQSLIPITHSRAGSLSAAGHEILSGLGKGISVSDQSTSSGALVLSMDGGSNTSLAETTVGQLNCRRFLASARIKIYWMSPEYGHTAADLPPETQFLLLELGPKGPYAILLPLIDSGKFRATLRPPRKGDGARDLRLRIESGDESVKASRWENALLCAAGHNPYDLVDSAVAAAAKISGTAKPRSAKKIPEFMKSFGWCTWDAFYSQVSAQGIAHGLDALREGGVAPKLLIIDDGWQSTQLDEPLRPITETGLVKSENKVLMAASKRTTFSGGSPMAQLANQAAVLENGDSDVVAAPAVVTAQHGPAKAAWERFKGYLAGLVAALITTLYTYLVEHAPTGSWRISWFARLSEDKLRKTILAFYAQTSDHVKRLASPLANGKFSSSSAGPDTPWGRPEALRTVVTDLKERFHLKHVFCWHSLYGYWAGVDPASPEMQQYRPSLVWPRPTGGVVDVDPPFAWNCQVVAGAGVVEDVQQLYHDMHAYLAGCGIDGVKVDCQSTLDMIGSTLGGGSAYSEKFHNVLEGSVRQHFPGNALINCMCHSTNNLYRMTDTALARSSDDFWPRDIASHTTHVAINAGNSVFMAALVQPDWDMFQSQHPAALLHASARVVSGGPVYVSDRPGKHNMELLKRMVLPDGNVLLCTQPGRPTLDCLFADCMRDKQTLLKVWNSNTGGSGVVGIFNVQGSHWSRRNRMFVMHDSRAQLLTTMVSPSNVMAFAGEDPSARYVLYSDAQKAAWVTELREGVKVTLKRAESDLITIMPLRELKGLSLAPIGLVNMLNAGAAVQSFACEAPSTGAPSCTITVNGCGSLAVYSTAAPSSCIVEGVSVSAQYCAESKLITLPVPQTADLQATVEISFAL</sequence>
<keyword evidence="3" id="KW-0119">Carbohydrate metabolism</keyword>
<evidence type="ECO:0000256" key="5">
    <source>
        <dbReference type="SAM" id="MobiDB-lite"/>
    </source>
</evidence>
<evidence type="ECO:0000313" key="7">
    <source>
        <dbReference type="Proteomes" id="UP001497392"/>
    </source>
</evidence>
<comment type="caution">
    <text evidence="6">The sequence shown here is derived from an EMBL/GenBank/DDBJ whole genome shotgun (WGS) entry which is preliminary data.</text>
</comment>
<gene>
    <name evidence="6" type="primary">g3374</name>
    <name evidence="6" type="ORF">VP750_LOCUS2882</name>
</gene>
<dbReference type="EMBL" id="CAXHTA020000005">
    <property type="protein sequence ID" value="CAL5221223.1"/>
    <property type="molecule type" value="Genomic_DNA"/>
</dbReference>
<comment type="catalytic activity">
    <reaction evidence="4">
        <text>alpha-D-galactosyl-(1-&gt;3)-1D-myo-inositol + sucrose = raffinose + myo-inositol</text>
        <dbReference type="Rhea" id="RHEA:20161"/>
        <dbReference type="ChEBI" id="CHEBI:16634"/>
        <dbReference type="ChEBI" id="CHEBI:17268"/>
        <dbReference type="ChEBI" id="CHEBI:17505"/>
        <dbReference type="ChEBI" id="CHEBI:17992"/>
        <dbReference type="EC" id="2.4.1.82"/>
    </reaction>
</comment>
<dbReference type="InterPro" id="IPR013785">
    <property type="entry name" value="Aldolase_TIM"/>
</dbReference>
<feature type="region of interest" description="Disordered" evidence="5">
    <location>
        <begin position="1"/>
        <end position="27"/>
    </location>
</feature>
<evidence type="ECO:0000256" key="2">
    <source>
        <dbReference type="ARBA" id="ARBA00012708"/>
    </source>
</evidence>
<dbReference type="Gene3D" id="3.20.20.70">
    <property type="entry name" value="Aldolase class I"/>
    <property type="match status" value="1"/>
</dbReference>
<dbReference type="InterPro" id="IPR008811">
    <property type="entry name" value="Glycosyl_hydrolases_36"/>
</dbReference>
<evidence type="ECO:0000256" key="1">
    <source>
        <dbReference type="ARBA" id="ARBA00007240"/>
    </source>
</evidence>
<accession>A0ABP1FMM8</accession>